<comment type="caution">
    <text evidence="1">The sequence shown here is derived from an EMBL/GenBank/DDBJ whole genome shotgun (WGS) entry which is preliminary data.</text>
</comment>
<reference evidence="2" key="1">
    <citation type="journal article" date="2019" name="Int. J. Syst. Evol. Microbiol.">
        <title>The Global Catalogue of Microorganisms (GCM) 10K type strain sequencing project: providing services to taxonomists for standard genome sequencing and annotation.</title>
        <authorList>
            <consortium name="The Broad Institute Genomics Platform"/>
            <consortium name="The Broad Institute Genome Sequencing Center for Infectious Disease"/>
            <person name="Wu L."/>
            <person name="Ma J."/>
        </authorList>
    </citation>
    <scope>NUCLEOTIDE SEQUENCE [LARGE SCALE GENOMIC DNA]</scope>
    <source>
        <strain evidence="2">JCM 17919</strain>
    </source>
</reference>
<proteinExistence type="predicted"/>
<dbReference type="Pfam" id="PF13366">
    <property type="entry name" value="PDDEXK_3"/>
    <property type="match status" value="1"/>
</dbReference>
<evidence type="ECO:0000313" key="2">
    <source>
        <dbReference type="Proteomes" id="UP001501725"/>
    </source>
</evidence>
<dbReference type="RefSeq" id="WP_345256209.1">
    <property type="nucleotide sequence ID" value="NZ_BAABGY010000007.1"/>
</dbReference>
<gene>
    <name evidence="1" type="ORF">GCM10023184_26260</name>
</gene>
<organism evidence="1 2">
    <name type="scientific">Flaviaesturariibacter amylovorans</name>
    <dbReference type="NCBI Taxonomy" id="1084520"/>
    <lineage>
        <taxon>Bacteria</taxon>
        <taxon>Pseudomonadati</taxon>
        <taxon>Bacteroidota</taxon>
        <taxon>Chitinophagia</taxon>
        <taxon>Chitinophagales</taxon>
        <taxon>Chitinophagaceae</taxon>
        <taxon>Flaviaestuariibacter</taxon>
    </lineage>
</organism>
<dbReference type="EMBL" id="BAABGY010000007">
    <property type="protein sequence ID" value="GAA4333223.1"/>
    <property type="molecule type" value="Genomic_DNA"/>
</dbReference>
<name>A0ABP8H202_9BACT</name>
<dbReference type="Proteomes" id="UP001501725">
    <property type="component" value="Unassembled WGS sequence"/>
</dbReference>
<dbReference type="NCBIfam" id="TIGR04256">
    <property type="entry name" value="GxxExxY"/>
    <property type="match status" value="1"/>
</dbReference>
<accession>A0ABP8H202</accession>
<evidence type="ECO:0000313" key="1">
    <source>
        <dbReference type="EMBL" id="GAA4333223.1"/>
    </source>
</evidence>
<keyword evidence="2" id="KW-1185">Reference proteome</keyword>
<protein>
    <submittedName>
        <fullName evidence="1">GxxExxY protein</fullName>
    </submittedName>
</protein>
<dbReference type="InterPro" id="IPR026350">
    <property type="entry name" value="GxxExxY"/>
</dbReference>
<sequence length="131" mass="14882">MNAQELNKIGAAIVDAAIAVHRALGPGLLESAYKFCLAMELEERGLRVQLDVPLLLTYHKRSAGKVYEMDMVVNEHVVVELKAVEFMNPLYAAQTLTYLRIRQSPLAYLINFNVMRLKDGLKRIVHNFPDR</sequence>